<evidence type="ECO:0000256" key="1">
    <source>
        <dbReference type="SAM" id="MobiDB-lite"/>
    </source>
</evidence>
<evidence type="ECO:0000313" key="2">
    <source>
        <dbReference type="EMBL" id="NKI90922.1"/>
    </source>
</evidence>
<keyword evidence="3" id="KW-1185">Reference proteome</keyword>
<proteinExistence type="predicted"/>
<accession>A0ABX1HPH0</accession>
<reference evidence="2 3" key="1">
    <citation type="submission" date="2020-03" db="EMBL/GenBank/DDBJ databases">
        <title>Genomic Encyclopedia of Type Strains, Phase IV (KMG-V): Genome sequencing to study the core and pangenomes of soil and plant-associated prokaryotes.</title>
        <authorList>
            <person name="Whitman W."/>
        </authorList>
    </citation>
    <scope>NUCLEOTIDE SEQUENCE [LARGE SCALE GENOMIC DNA]</scope>
    <source>
        <strain evidence="2 3">1B</strain>
    </source>
</reference>
<gene>
    <name evidence="2" type="ORF">HBN54_003534</name>
</gene>
<sequence>MIPHSLPPKKPFITPTTGGRSWPGANTCAVGLPTGL</sequence>
<protein>
    <submittedName>
        <fullName evidence="2">Uncharacterized protein</fullName>
    </submittedName>
</protein>
<dbReference type="EMBL" id="JAAVTK010000012">
    <property type="protein sequence ID" value="NKI90922.1"/>
    <property type="molecule type" value="Genomic_DNA"/>
</dbReference>
<feature type="region of interest" description="Disordered" evidence="1">
    <location>
        <begin position="1"/>
        <end position="20"/>
    </location>
</feature>
<name>A0ABX1HPH0_9BACT</name>
<feature type="compositionally biased region" description="Pro residues" evidence="1">
    <location>
        <begin position="1"/>
        <end position="10"/>
    </location>
</feature>
<evidence type="ECO:0000313" key="3">
    <source>
        <dbReference type="Proteomes" id="UP000717634"/>
    </source>
</evidence>
<comment type="caution">
    <text evidence="2">The sequence shown here is derived from an EMBL/GenBank/DDBJ whole genome shotgun (WGS) entry which is preliminary data.</text>
</comment>
<organism evidence="2 3">
    <name type="scientific">Hymenobacter artigasi</name>
    <dbReference type="NCBI Taxonomy" id="2719616"/>
    <lineage>
        <taxon>Bacteria</taxon>
        <taxon>Pseudomonadati</taxon>
        <taxon>Bacteroidota</taxon>
        <taxon>Cytophagia</taxon>
        <taxon>Cytophagales</taxon>
        <taxon>Hymenobacteraceae</taxon>
        <taxon>Hymenobacter</taxon>
    </lineage>
</organism>
<dbReference type="Proteomes" id="UP000717634">
    <property type="component" value="Unassembled WGS sequence"/>
</dbReference>